<evidence type="ECO:0000313" key="4">
    <source>
        <dbReference type="Proteomes" id="UP001403385"/>
    </source>
</evidence>
<evidence type="ECO:0000256" key="2">
    <source>
        <dbReference type="SAM" id="SignalP"/>
    </source>
</evidence>
<dbReference type="EMBL" id="JBDKWZ010000001">
    <property type="protein sequence ID" value="MEN7546863.1"/>
    <property type="molecule type" value="Genomic_DNA"/>
</dbReference>
<feature type="chain" id="PRO_5043723786" evidence="2">
    <location>
        <begin position="18"/>
        <end position="257"/>
    </location>
</feature>
<organism evidence="3 4">
    <name type="scientific">Rapidithrix thailandica</name>
    <dbReference type="NCBI Taxonomy" id="413964"/>
    <lineage>
        <taxon>Bacteria</taxon>
        <taxon>Pseudomonadati</taxon>
        <taxon>Bacteroidota</taxon>
        <taxon>Cytophagia</taxon>
        <taxon>Cytophagales</taxon>
        <taxon>Flammeovirgaceae</taxon>
        <taxon>Rapidithrix</taxon>
    </lineage>
</organism>
<protein>
    <submittedName>
        <fullName evidence="3">DUF4292 domain-containing protein</fullName>
    </submittedName>
</protein>
<keyword evidence="1" id="KW-0175">Coiled coil</keyword>
<keyword evidence="2" id="KW-0732">Signal</keyword>
<reference evidence="3 4" key="1">
    <citation type="submission" date="2024-04" db="EMBL/GenBank/DDBJ databases">
        <title>Novel genus in family Flammeovirgaceae.</title>
        <authorList>
            <person name="Nguyen T.H."/>
            <person name="Vuong T.Q."/>
            <person name="Le H."/>
            <person name="Kim S.-G."/>
        </authorList>
    </citation>
    <scope>NUCLEOTIDE SEQUENCE [LARGE SCALE GENOMIC DNA]</scope>
    <source>
        <strain evidence="3 4">JCM 23209</strain>
    </source>
</reference>
<comment type="caution">
    <text evidence="3">The sequence shown here is derived from an EMBL/GenBank/DDBJ whole genome shotgun (WGS) entry which is preliminary data.</text>
</comment>
<dbReference type="PROSITE" id="PS51257">
    <property type="entry name" value="PROKAR_LIPOPROTEIN"/>
    <property type="match status" value="1"/>
</dbReference>
<keyword evidence="4" id="KW-1185">Reference proteome</keyword>
<feature type="coiled-coil region" evidence="1">
    <location>
        <begin position="173"/>
        <end position="200"/>
    </location>
</feature>
<gene>
    <name evidence="3" type="ORF">AAG747_03010</name>
</gene>
<dbReference type="Proteomes" id="UP001403385">
    <property type="component" value="Unassembled WGS sequence"/>
</dbReference>
<accession>A0AAW9RZ67</accession>
<dbReference type="Pfam" id="PF14125">
    <property type="entry name" value="DUF4292"/>
    <property type="match status" value="1"/>
</dbReference>
<sequence>MKRFIFILLISSLFGMTACKKQLTTGNTPTPRKKSNELKIEDLQFEYLTARAKLTFGDGTDDIKATADIRVKKDSLIWISLRSGTGIEGARALISRDSVFVIDRLNKEYYKYDYDGIYQRLNFQTQFEMIQAILIGNMPMEINTRRSQKNNDFFIIKNNKGDYKTEVSVNRTYNKLQILKAEEKKSNAQLEINYEKFQEVEGQIFPFLCKASVRYNDSQKKDTRMALDFNRVGLQAKELKFPFKISPKYKLMDINNE</sequence>
<dbReference type="InterPro" id="IPR025634">
    <property type="entry name" value="DUF4292"/>
</dbReference>
<evidence type="ECO:0000256" key="1">
    <source>
        <dbReference type="SAM" id="Coils"/>
    </source>
</evidence>
<proteinExistence type="predicted"/>
<name>A0AAW9RZ67_9BACT</name>
<feature type="signal peptide" evidence="2">
    <location>
        <begin position="1"/>
        <end position="17"/>
    </location>
</feature>
<dbReference type="RefSeq" id="WP_346819643.1">
    <property type="nucleotide sequence ID" value="NZ_JBDKWZ010000001.1"/>
</dbReference>
<evidence type="ECO:0000313" key="3">
    <source>
        <dbReference type="EMBL" id="MEN7546863.1"/>
    </source>
</evidence>
<dbReference type="AlphaFoldDB" id="A0AAW9RZ67"/>